<feature type="chain" id="PRO_5006646357" description="FlgD/Vpr Ig-like domain-containing protein" evidence="1">
    <location>
        <begin position="22"/>
        <end position="556"/>
    </location>
</feature>
<name>A0A0S8FQS5_UNCW3</name>
<organism evidence="3 4">
    <name type="scientific">candidate division WOR_3 bacterium SM23_42</name>
    <dbReference type="NCBI Taxonomy" id="1703779"/>
    <lineage>
        <taxon>Bacteria</taxon>
        <taxon>Bacteria division WOR-3</taxon>
    </lineage>
</organism>
<dbReference type="Proteomes" id="UP000051373">
    <property type="component" value="Unassembled WGS sequence"/>
</dbReference>
<feature type="signal peptide" evidence="1">
    <location>
        <begin position="1"/>
        <end position="21"/>
    </location>
</feature>
<keyword evidence="1" id="KW-0732">Signal</keyword>
<proteinExistence type="predicted"/>
<evidence type="ECO:0000256" key="1">
    <source>
        <dbReference type="SAM" id="SignalP"/>
    </source>
</evidence>
<dbReference type="InterPro" id="IPR029058">
    <property type="entry name" value="AB_hydrolase_fold"/>
</dbReference>
<dbReference type="PANTHER" id="PTHR48098">
    <property type="entry name" value="ENTEROCHELIN ESTERASE-RELATED"/>
    <property type="match status" value="1"/>
</dbReference>
<gene>
    <name evidence="3" type="ORF">AMJ83_08705</name>
</gene>
<dbReference type="PANTHER" id="PTHR48098:SF1">
    <property type="entry name" value="DIACYLGLYCEROL ACYLTRANSFERASE_MYCOLYLTRANSFERASE AG85A"/>
    <property type="match status" value="1"/>
</dbReference>
<evidence type="ECO:0000313" key="4">
    <source>
        <dbReference type="Proteomes" id="UP000051373"/>
    </source>
</evidence>
<dbReference type="GO" id="GO:0016747">
    <property type="term" value="F:acyltransferase activity, transferring groups other than amino-acyl groups"/>
    <property type="evidence" value="ECO:0007669"/>
    <property type="project" value="TreeGrafter"/>
</dbReference>
<feature type="domain" description="FlgD/Vpr Ig-like" evidence="2">
    <location>
        <begin position="482"/>
        <end position="540"/>
    </location>
</feature>
<accession>A0A0S8FQS5</accession>
<reference evidence="3 4" key="1">
    <citation type="journal article" date="2015" name="Microbiome">
        <title>Genomic resolution of linkages in carbon, nitrogen, and sulfur cycling among widespread estuary sediment bacteria.</title>
        <authorList>
            <person name="Baker B.J."/>
            <person name="Lazar C.S."/>
            <person name="Teske A.P."/>
            <person name="Dick G.J."/>
        </authorList>
    </citation>
    <scope>NUCLEOTIDE SEQUENCE [LARGE SCALE GENOMIC DNA]</scope>
    <source>
        <strain evidence="3">SM23_42</strain>
    </source>
</reference>
<evidence type="ECO:0000313" key="3">
    <source>
        <dbReference type="EMBL" id="KPK63047.1"/>
    </source>
</evidence>
<dbReference type="EMBL" id="LJUJ01000020">
    <property type="protein sequence ID" value="KPK63047.1"/>
    <property type="molecule type" value="Genomic_DNA"/>
</dbReference>
<dbReference type="InterPro" id="IPR000801">
    <property type="entry name" value="Esterase-like"/>
</dbReference>
<dbReference type="NCBIfam" id="TIGR04183">
    <property type="entry name" value="Por_Secre_tail"/>
    <property type="match status" value="1"/>
</dbReference>
<dbReference type="Gene3D" id="3.40.50.1820">
    <property type="entry name" value="alpha/beta hydrolase"/>
    <property type="match status" value="1"/>
</dbReference>
<dbReference type="InterPro" id="IPR050583">
    <property type="entry name" value="Mycobacterial_A85_antigen"/>
</dbReference>
<dbReference type="Gene3D" id="2.60.40.4070">
    <property type="match status" value="1"/>
</dbReference>
<dbReference type="SUPFAM" id="SSF53474">
    <property type="entry name" value="alpha/beta-Hydrolases"/>
    <property type="match status" value="1"/>
</dbReference>
<evidence type="ECO:0000259" key="2">
    <source>
        <dbReference type="Pfam" id="PF13860"/>
    </source>
</evidence>
<dbReference type="AlphaFoldDB" id="A0A0S8FQS5"/>
<sequence>MSKSVPVVLVLFLCLSGSSYAQGTVIETSFYSAALGSDRLVQIYLPEGYDPVGSIDYPVIYFLHGALDDHTGYPFIIDILDSLIENQIIESVIVVKPDGRSAPYLVSWYTNSILNGAFEDYIINDLVDFVEANYRVIPTREKRYLMGHSAGAYGSMTLGLKRPDISARLAAHSGTLEYNVMLVAAFPYLLAEYPAGPPYYWNPAAGFFSGVFFSLGAAFSPNLTNPPYFVDLPLDTPANIIDSVWDKWLLHNPPTYAAMLPPNSDLAIYFDCGTMDEMGCYPQNTAFAACLDQLGLDYEFQSYVGDHSSQLPDRFPISIAFLVGIEATADYCPNWLWIGWGGGCFIRWLRCYVELPCGYDVGDIDESTVAITAIGGEPIDPLYRKGYTRVGDHDCDGIPDLMVRFNRRHLVSICREIIEECGYYDFTVSGQLNGGIAFEGNGSIYVLGRFGDRGIAAGREGDIPKSISLYEISPNPFKFHTAISYALPTSSPTELEIYDVNGRLVKTLVNRKTQVGYHNVRWDGQDNSGRGVPSGVYFLKFRAGDYSTTEKLLLIR</sequence>
<dbReference type="Pfam" id="PF13860">
    <property type="entry name" value="FlgD_ig"/>
    <property type="match status" value="1"/>
</dbReference>
<dbReference type="InterPro" id="IPR026444">
    <property type="entry name" value="Secre_tail"/>
</dbReference>
<dbReference type="Pfam" id="PF00756">
    <property type="entry name" value="Esterase"/>
    <property type="match status" value="1"/>
</dbReference>
<comment type="caution">
    <text evidence="3">The sequence shown here is derived from an EMBL/GenBank/DDBJ whole genome shotgun (WGS) entry which is preliminary data.</text>
</comment>
<protein>
    <recommendedName>
        <fullName evidence="2">FlgD/Vpr Ig-like domain-containing protein</fullName>
    </recommendedName>
</protein>
<dbReference type="InterPro" id="IPR025965">
    <property type="entry name" value="FlgD/Vpr_Ig-like"/>
</dbReference>
<dbReference type="STRING" id="1703779.AMJ83_08705"/>